<name>A0A235EX81_9RHOO</name>
<keyword evidence="4" id="KW-1185">Reference proteome</keyword>
<evidence type="ECO:0000259" key="2">
    <source>
        <dbReference type="PROSITE" id="PS51750"/>
    </source>
</evidence>
<protein>
    <recommendedName>
        <fullName evidence="2">Bro-N domain-containing protein</fullName>
    </recommendedName>
</protein>
<gene>
    <name evidence="3" type="ORF">CGK74_11920</name>
</gene>
<feature type="domain" description="Bro-N" evidence="2">
    <location>
        <begin position="82"/>
        <end position="191"/>
    </location>
</feature>
<dbReference type="AlphaFoldDB" id="A0A235EX81"/>
<organism evidence="3 4">
    <name type="scientific">Thauera propionica</name>
    <dbReference type="NCBI Taxonomy" id="2019431"/>
    <lineage>
        <taxon>Bacteria</taxon>
        <taxon>Pseudomonadati</taxon>
        <taxon>Pseudomonadota</taxon>
        <taxon>Betaproteobacteria</taxon>
        <taxon>Rhodocyclales</taxon>
        <taxon>Zoogloeaceae</taxon>
        <taxon>Thauera</taxon>
    </lineage>
</organism>
<comment type="caution">
    <text evidence="3">The sequence shown here is derived from an EMBL/GenBank/DDBJ whole genome shotgun (WGS) entry which is preliminary data.</text>
</comment>
<sequence>MKTRHPNLKLPRRQGGTLCQLKPRLPALMLPAFGEHLKATQTEEHRTTDEEHRHYLLVVVEEGGSVARNCCNGGNSCQGGSALTVQLFNFKSHQIRVVEINGDPWLVAKDVLEALGMDSNQPQNYLRHLGDGEITRSKVTGFRGVGVNLLSESGLYKLVMRSDKPTVARCPSSSTPGAASRQPQPNSGNSGVKSERHCWWVGGRTRATTASLSG</sequence>
<dbReference type="Proteomes" id="UP000215181">
    <property type="component" value="Unassembled WGS sequence"/>
</dbReference>
<reference evidence="3 4" key="1">
    <citation type="submission" date="2017-07" db="EMBL/GenBank/DDBJ databases">
        <title>Thauera sp. KNDSS-Mac4 genome sequence and assembly.</title>
        <authorList>
            <person name="Mayilraj S."/>
        </authorList>
    </citation>
    <scope>NUCLEOTIDE SEQUENCE [LARGE SCALE GENOMIC DNA]</scope>
    <source>
        <strain evidence="3 4">KNDSS-Mac4</strain>
    </source>
</reference>
<dbReference type="EMBL" id="NOIH01000013">
    <property type="protein sequence ID" value="OYD53649.1"/>
    <property type="molecule type" value="Genomic_DNA"/>
</dbReference>
<dbReference type="OrthoDB" id="1042522at2"/>
<feature type="compositionally biased region" description="Polar residues" evidence="1">
    <location>
        <begin position="171"/>
        <end position="192"/>
    </location>
</feature>
<evidence type="ECO:0000256" key="1">
    <source>
        <dbReference type="SAM" id="MobiDB-lite"/>
    </source>
</evidence>
<dbReference type="SMART" id="SM01040">
    <property type="entry name" value="Bro-N"/>
    <property type="match status" value="1"/>
</dbReference>
<proteinExistence type="predicted"/>
<dbReference type="InterPro" id="IPR003497">
    <property type="entry name" value="BRO_N_domain"/>
</dbReference>
<dbReference type="Pfam" id="PF02498">
    <property type="entry name" value="Bro-N"/>
    <property type="match status" value="1"/>
</dbReference>
<accession>A0A235EX81</accession>
<feature type="region of interest" description="Disordered" evidence="1">
    <location>
        <begin position="166"/>
        <end position="198"/>
    </location>
</feature>
<evidence type="ECO:0000313" key="3">
    <source>
        <dbReference type="EMBL" id="OYD53649.1"/>
    </source>
</evidence>
<evidence type="ECO:0000313" key="4">
    <source>
        <dbReference type="Proteomes" id="UP000215181"/>
    </source>
</evidence>
<dbReference type="PROSITE" id="PS51750">
    <property type="entry name" value="BRO_N"/>
    <property type="match status" value="1"/>
</dbReference>